<keyword evidence="1" id="KW-1185">Reference proteome</keyword>
<proteinExistence type="predicted"/>
<reference evidence="2" key="1">
    <citation type="submission" date="2022-11" db="UniProtKB">
        <authorList>
            <consortium name="WormBaseParasite"/>
        </authorList>
    </citation>
    <scope>IDENTIFICATION</scope>
</reference>
<evidence type="ECO:0000313" key="2">
    <source>
        <dbReference type="WBParaSite" id="jg13031"/>
    </source>
</evidence>
<dbReference type="Proteomes" id="UP000887574">
    <property type="component" value="Unplaced"/>
</dbReference>
<organism evidence="1 2">
    <name type="scientific">Ditylenchus dipsaci</name>
    <dbReference type="NCBI Taxonomy" id="166011"/>
    <lineage>
        <taxon>Eukaryota</taxon>
        <taxon>Metazoa</taxon>
        <taxon>Ecdysozoa</taxon>
        <taxon>Nematoda</taxon>
        <taxon>Chromadorea</taxon>
        <taxon>Rhabditida</taxon>
        <taxon>Tylenchina</taxon>
        <taxon>Tylenchomorpha</taxon>
        <taxon>Sphaerularioidea</taxon>
        <taxon>Anguinidae</taxon>
        <taxon>Anguininae</taxon>
        <taxon>Ditylenchus</taxon>
    </lineage>
</organism>
<protein>
    <submittedName>
        <fullName evidence="2">Uncharacterized protein</fullName>
    </submittedName>
</protein>
<accession>A0A915CWN6</accession>
<name>A0A915CWN6_9BILA</name>
<evidence type="ECO:0000313" key="1">
    <source>
        <dbReference type="Proteomes" id="UP000887574"/>
    </source>
</evidence>
<dbReference type="WBParaSite" id="jg13031">
    <property type="protein sequence ID" value="jg13031"/>
    <property type="gene ID" value="jg13031"/>
</dbReference>
<dbReference type="AlphaFoldDB" id="A0A915CWN6"/>
<sequence length="102" mass="11569">MKPVKRDRTSFLKTASDDIQIGDSIVVRRSVTGREEICLATVIEVKIQQQRASQPEEEEEQMKEDYQLEGQKNGQIVSLLESQDECFSMEVDLFSQGSTIEG</sequence>